<dbReference type="eggNOG" id="ENOG502RZW5">
    <property type="taxonomic scope" value="Eukaryota"/>
</dbReference>
<dbReference type="Gene3D" id="3.40.50.450">
    <property type="match status" value="1"/>
</dbReference>
<dbReference type="HOGENOM" id="CLU_104078_1_0_1"/>
<dbReference type="GeneID" id="7049964"/>
<dbReference type="InterPro" id="IPR051239">
    <property type="entry name" value="2'-dNMP_N-hydrolase"/>
</dbReference>
<dbReference type="VEuPathDB" id="FungiDB:SJAG_01974"/>
<sequence>MVKTDLPYKIYLAGDTVFWPDALERFGKMKAICREYGLHGVAPFDGQADVQDSSPGFETSMKIAAMDRSLMNECDAGVFCINPYRRAADMDPGTAVELGYMAAQGKPLAGYTDDGRLYTEKVKDYRATAWKDELVLRTAKGGSGSFEDADGILVHSEGMYQNIMVEGFIRMSGSSVFVSKDSMDAFRMAIADLKRLLSGHSQASK</sequence>
<dbReference type="PANTHER" id="PTHR15364">
    <property type="entry name" value="2'-DEOXYNUCLEOSIDE 5'-PHOSPHATE N-HYDROLASE 1"/>
    <property type="match status" value="1"/>
</dbReference>
<dbReference type="OrthoDB" id="269441at2759"/>
<gene>
    <name evidence="1" type="ORF">SJAG_01974</name>
</gene>
<keyword evidence="2" id="KW-1185">Reference proteome</keyword>
<reference evidence="1 2" key="1">
    <citation type="journal article" date="2011" name="Science">
        <title>Comparative functional genomics of the fission yeasts.</title>
        <authorList>
            <person name="Rhind N."/>
            <person name="Chen Z."/>
            <person name="Yassour M."/>
            <person name="Thompson D.A."/>
            <person name="Haas B.J."/>
            <person name="Habib N."/>
            <person name="Wapinski I."/>
            <person name="Roy S."/>
            <person name="Lin M.F."/>
            <person name="Heiman D.I."/>
            <person name="Young S.K."/>
            <person name="Furuya K."/>
            <person name="Guo Y."/>
            <person name="Pidoux A."/>
            <person name="Chen H.M."/>
            <person name="Robbertse B."/>
            <person name="Goldberg J.M."/>
            <person name="Aoki K."/>
            <person name="Bayne E.H."/>
            <person name="Berlin A.M."/>
            <person name="Desjardins C.A."/>
            <person name="Dobbs E."/>
            <person name="Dukaj L."/>
            <person name="Fan L."/>
            <person name="FitzGerald M.G."/>
            <person name="French C."/>
            <person name="Gujja S."/>
            <person name="Hansen K."/>
            <person name="Keifenheim D."/>
            <person name="Levin J.Z."/>
            <person name="Mosher R.A."/>
            <person name="Mueller C.A."/>
            <person name="Pfiffner J."/>
            <person name="Priest M."/>
            <person name="Russ C."/>
            <person name="Smialowska A."/>
            <person name="Swoboda P."/>
            <person name="Sykes S.M."/>
            <person name="Vaughn M."/>
            <person name="Vengrova S."/>
            <person name="Yoder R."/>
            <person name="Zeng Q."/>
            <person name="Allshire R."/>
            <person name="Baulcombe D."/>
            <person name="Birren B.W."/>
            <person name="Brown W."/>
            <person name="Ekwall K."/>
            <person name="Kellis M."/>
            <person name="Leatherwood J."/>
            <person name="Levin H."/>
            <person name="Margalit H."/>
            <person name="Martienssen R."/>
            <person name="Nieduszynski C.A."/>
            <person name="Spatafora J.W."/>
            <person name="Friedman N."/>
            <person name="Dalgaard J.Z."/>
            <person name="Baumann P."/>
            <person name="Niki H."/>
            <person name="Regev A."/>
            <person name="Nusbaum C."/>
        </authorList>
    </citation>
    <scope>NUCLEOTIDE SEQUENCE [LARGE SCALE GENOMIC DNA]</scope>
    <source>
        <strain evidence="2">yFS275 / FY16936</strain>
    </source>
</reference>
<dbReference type="AlphaFoldDB" id="B6JZE0"/>
<dbReference type="EMBL" id="KE651168">
    <property type="protein sequence ID" value="EEB06908.1"/>
    <property type="molecule type" value="Genomic_DNA"/>
</dbReference>
<dbReference type="JaponicusDB" id="SJAG_01974"/>
<dbReference type="Proteomes" id="UP000001744">
    <property type="component" value="Unassembled WGS sequence"/>
</dbReference>
<dbReference type="GO" id="GO:0009159">
    <property type="term" value="P:deoxyribonucleoside monophosphate catabolic process"/>
    <property type="evidence" value="ECO:0000318"/>
    <property type="project" value="GO_Central"/>
</dbReference>
<accession>B6JZE0</accession>
<dbReference type="Pfam" id="PF05014">
    <property type="entry name" value="Nuc_deoxyrib_tr"/>
    <property type="match status" value="1"/>
</dbReference>
<organism evidence="1 2">
    <name type="scientific">Schizosaccharomyces japonicus (strain yFS275 / FY16936)</name>
    <name type="common">Fission yeast</name>
    <dbReference type="NCBI Taxonomy" id="402676"/>
    <lineage>
        <taxon>Eukaryota</taxon>
        <taxon>Fungi</taxon>
        <taxon>Dikarya</taxon>
        <taxon>Ascomycota</taxon>
        <taxon>Taphrinomycotina</taxon>
        <taxon>Schizosaccharomycetes</taxon>
        <taxon>Schizosaccharomycetales</taxon>
        <taxon>Schizosaccharomycetaceae</taxon>
        <taxon>Schizosaccharomyces</taxon>
    </lineage>
</organism>
<evidence type="ECO:0000313" key="2">
    <source>
        <dbReference type="Proteomes" id="UP000001744"/>
    </source>
</evidence>
<dbReference type="STRING" id="402676.B6JZE0"/>
<dbReference type="InterPro" id="IPR007710">
    <property type="entry name" value="Nucleoside_deoxyribTrfase"/>
</dbReference>
<dbReference type="GO" id="GO:0016740">
    <property type="term" value="F:transferase activity"/>
    <property type="evidence" value="ECO:0007669"/>
    <property type="project" value="UniProtKB-KW"/>
</dbReference>
<name>B6JZE0_SCHJY</name>
<dbReference type="PANTHER" id="PTHR15364:SF0">
    <property type="entry name" value="2'-DEOXYNUCLEOSIDE 5'-PHOSPHATE N-HYDROLASE 1"/>
    <property type="match status" value="1"/>
</dbReference>
<dbReference type="RefSeq" id="XP_002173201.1">
    <property type="nucleotide sequence ID" value="XM_002173165.2"/>
</dbReference>
<dbReference type="OMA" id="ANITPFR"/>
<protein>
    <submittedName>
        <fullName evidence="1">Nucleoside 2-deoxyribosyltransferase</fullName>
    </submittedName>
</protein>
<dbReference type="SUPFAM" id="SSF52309">
    <property type="entry name" value="N-(deoxy)ribosyltransferase-like"/>
    <property type="match status" value="1"/>
</dbReference>
<dbReference type="GO" id="GO:0070694">
    <property type="term" value="F:5-hydroxymethyl-dUMP N-hydrolase activity"/>
    <property type="evidence" value="ECO:0000318"/>
    <property type="project" value="GO_Central"/>
</dbReference>
<proteinExistence type="predicted"/>
<evidence type="ECO:0000313" key="1">
    <source>
        <dbReference type="EMBL" id="EEB06908.1"/>
    </source>
</evidence>